<reference evidence="12" key="1">
    <citation type="journal article" date="2018" name="Nat. Microbiol.">
        <title>Leveraging single-cell genomics to expand the fungal tree of life.</title>
        <authorList>
            <person name="Ahrendt S.R."/>
            <person name="Quandt C.A."/>
            <person name="Ciobanu D."/>
            <person name="Clum A."/>
            <person name="Salamov A."/>
            <person name="Andreopoulos B."/>
            <person name="Cheng J.F."/>
            <person name="Woyke T."/>
            <person name="Pelin A."/>
            <person name="Henrissat B."/>
            <person name="Reynolds N.K."/>
            <person name="Benny G.L."/>
            <person name="Smith M.E."/>
            <person name="James T.Y."/>
            <person name="Grigoriev I.V."/>
        </authorList>
    </citation>
    <scope>NUCLEOTIDE SEQUENCE [LARGE SCALE GENOMIC DNA]</scope>
    <source>
        <strain evidence="12">RSA 468</strain>
    </source>
</reference>
<proteinExistence type="inferred from homology"/>
<dbReference type="InterPro" id="IPR008839">
    <property type="entry name" value="MDM33_fungi"/>
</dbReference>
<keyword evidence="5 10" id="KW-1133">Transmembrane helix</keyword>
<evidence type="ECO:0000256" key="1">
    <source>
        <dbReference type="ARBA" id="ARBA00007472"/>
    </source>
</evidence>
<comment type="function">
    <text evidence="9">Required for the maintenance of the structure of the mitochondrial inner membrane. Involved in mitochondrial morphology. Causes growth arrest when highly overexpressed.</text>
</comment>
<dbReference type="STRING" id="215637.A0A4Q0A0G1"/>
<keyword evidence="2 10" id="KW-0812">Transmembrane</keyword>
<gene>
    <name evidence="11" type="ORF">BJ085DRAFT_12019</name>
</gene>
<organism evidence="11 12">
    <name type="scientific">Dimargaris cristalligena</name>
    <dbReference type="NCBI Taxonomy" id="215637"/>
    <lineage>
        <taxon>Eukaryota</taxon>
        <taxon>Fungi</taxon>
        <taxon>Fungi incertae sedis</taxon>
        <taxon>Zoopagomycota</taxon>
        <taxon>Kickxellomycotina</taxon>
        <taxon>Dimargaritomycetes</taxon>
        <taxon>Dimargaritales</taxon>
        <taxon>Dimargaritaceae</taxon>
        <taxon>Dimargaris</taxon>
    </lineage>
</organism>
<comment type="similarity">
    <text evidence="1 10">Belongs to the SHE9 family.</text>
</comment>
<accession>A0A4Q0A0G1</accession>
<keyword evidence="7 10" id="KW-0496">Mitochondrion</keyword>
<dbReference type="EMBL" id="ML002333">
    <property type="protein sequence ID" value="RKP38752.1"/>
    <property type="molecule type" value="Genomic_DNA"/>
</dbReference>
<evidence type="ECO:0000256" key="2">
    <source>
        <dbReference type="ARBA" id="ARBA00022692"/>
    </source>
</evidence>
<dbReference type="AlphaFoldDB" id="A0A4Q0A0G1"/>
<keyword evidence="12" id="KW-1185">Reference proteome</keyword>
<evidence type="ECO:0000256" key="3">
    <source>
        <dbReference type="ARBA" id="ARBA00022792"/>
    </source>
</evidence>
<dbReference type="Proteomes" id="UP000268162">
    <property type="component" value="Unassembled WGS sequence"/>
</dbReference>
<evidence type="ECO:0000256" key="8">
    <source>
        <dbReference type="ARBA" id="ARBA00023136"/>
    </source>
</evidence>
<evidence type="ECO:0000256" key="9">
    <source>
        <dbReference type="ARBA" id="ARBA00024807"/>
    </source>
</evidence>
<feature type="transmembrane region" description="Helical" evidence="10">
    <location>
        <begin position="129"/>
        <end position="149"/>
    </location>
</feature>
<keyword evidence="6" id="KW-0175">Coiled coil</keyword>
<evidence type="ECO:0000313" key="12">
    <source>
        <dbReference type="Proteomes" id="UP000268162"/>
    </source>
</evidence>
<evidence type="ECO:0000256" key="4">
    <source>
        <dbReference type="ARBA" id="ARBA00022946"/>
    </source>
</evidence>
<dbReference type="PANTHER" id="PTHR31961">
    <property type="entry name" value="SENSITIVE TO HIGH EXPRESSION PROTEIN 9, MITOCHONDRIAL"/>
    <property type="match status" value="1"/>
</dbReference>
<dbReference type="PANTHER" id="PTHR31961:SF3">
    <property type="entry name" value="SENSITIVE TO HIGH EXPRESSION PROTEIN 9, MITOCHONDRIAL"/>
    <property type="match status" value="1"/>
</dbReference>
<keyword evidence="8 10" id="KW-0472">Membrane</keyword>
<evidence type="ECO:0000313" key="11">
    <source>
        <dbReference type="EMBL" id="RKP38752.1"/>
    </source>
</evidence>
<comment type="caution">
    <text evidence="10">Lacks conserved residue(s) required for the propagation of feature annotation.</text>
</comment>
<comment type="subcellular location">
    <subcellularLocation>
        <location evidence="10">Mitochondrion inner membrane</location>
        <topology evidence="10">Multi-pass membrane protein</topology>
    </subcellularLocation>
</comment>
<keyword evidence="4 10" id="KW-0809">Transit peptide</keyword>
<evidence type="ECO:0000256" key="10">
    <source>
        <dbReference type="RuleBase" id="RU364128"/>
    </source>
</evidence>
<evidence type="ECO:0000256" key="7">
    <source>
        <dbReference type="ARBA" id="ARBA00023128"/>
    </source>
</evidence>
<evidence type="ECO:0000256" key="5">
    <source>
        <dbReference type="ARBA" id="ARBA00022989"/>
    </source>
</evidence>
<dbReference type="Pfam" id="PF05546">
    <property type="entry name" value="She9_MDM33"/>
    <property type="match status" value="1"/>
</dbReference>
<keyword evidence="3 10" id="KW-0999">Mitochondrion inner membrane</keyword>
<protein>
    <recommendedName>
        <fullName evidence="10">Sensitive to high expression protein 9, mitochondrial</fullName>
    </recommendedName>
</protein>
<comment type="subunit">
    <text evidence="10">Homooligomer.</text>
</comment>
<name>A0A4Q0A0G1_9FUNG</name>
<feature type="non-terminal residue" evidence="11">
    <location>
        <position position="1"/>
    </location>
</feature>
<feature type="non-terminal residue" evidence="11">
    <location>
        <position position="172"/>
    </location>
</feature>
<evidence type="ECO:0000256" key="6">
    <source>
        <dbReference type="ARBA" id="ARBA00023054"/>
    </source>
</evidence>
<dbReference type="GO" id="GO:0005743">
    <property type="term" value="C:mitochondrial inner membrane"/>
    <property type="evidence" value="ECO:0007669"/>
    <property type="project" value="UniProtKB-SubCell"/>
</dbReference>
<sequence length="172" mass="20139">LNQITGYQHIELLKRSVFSKETEFVAARQALEVAKQDHETAIQERATGQREINSLLQRKHLWADTDVNRFTELYRSEHANEQAEIRAKRTYESQEKAVDQKYAELVDAIRIRYHDEQLWSDKIRAAATYGTWAVLALNMFIFVFVHILIEPRKRKKILDHVDQAVQTSSSDL</sequence>